<evidence type="ECO:0000256" key="4">
    <source>
        <dbReference type="ARBA" id="ARBA00023242"/>
    </source>
</evidence>
<dbReference type="InterPro" id="IPR006591">
    <property type="entry name" value="RNAP_P/RPABC4"/>
</dbReference>
<evidence type="ECO:0000313" key="7">
    <source>
        <dbReference type="Proteomes" id="UP000664991"/>
    </source>
</evidence>
<dbReference type="GO" id="GO:0005665">
    <property type="term" value="C:RNA polymerase II, core complex"/>
    <property type="evidence" value="ECO:0007669"/>
    <property type="project" value="TreeGrafter"/>
</dbReference>
<dbReference type="AlphaFoldDB" id="A0A835ZW66"/>
<evidence type="ECO:0000256" key="3">
    <source>
        <dbReference type="ARBA" id="ARBA00022833"/>
    </source>
</evidence>
<comment type="subcellular location">
    <subcellularLocation>
        <location evidence="1">Nucleus</location>
    </subcellularLocation>
</comment>
<sequence length="45" mass="5307">MDTQKDVQPPKQQPMIYICGECHTENEMKSRDPIRCRVLVVFDAR</sequence>
<dbReference type="GO" id="GO:0003899">
    <property type="term" value="F:DNA-directed RNA polymerase activity"/>
    <property type="evidence" value="ECO:0007669"/>
    <property type="project" value="InterPro"/>
</dbReference>
<dbReference type="SMART" id="SM00659">
    <property type="entry name" value="RPOLCX"/>
    <property type="match status" value="1"/>
</dbReference>
<evidence type="ECO:0000256" key="2">
    <source>
        <dbReference type="ARBA" id="ARBA00022723"/>
    </source>
</evidence>
<accession>A0A835ZW66</accession>
<evidence type="ECO:0000256" key="1">
    <source>
        <dbReference type="ARBA" id="ARBA00004123"/>
    </source>
</evidence>
<dbReference type="GO" id="GO:0006351">
    <property type="term" value="P:DNA-templated transcription"/>
    <property type="evidence" value="ECO:0007669"/>
    <property type="project" value="InterPro"/>
</dbReference>
<dbReference type="PANTHER" id="PTHR12056">
    <property type="entry name" value="DNA-DIRECTED RNA POLYMERASES I, II, AND III"/>
    <property type="match status" value="1"/>
</dbReference>
<proteinExistence type="inferred from homology"/>
<dbReference type="PANTHER" id="PTHR12056:SF4">
    <property type="entry name" value="DNA-DIRECTED RNA POLYMERASES I, II, AND III SUBUNIT RPABC4"/>
    <property type="match status" value="1"/>
</dbReference>
<gene>
    <name evidence="6" type="ORF">JEQ12_004202</name>
</gene>
<dbReference type="GO" id="GO:0005666">
    <property type="term" value="C:RNA polymerase III complex"/>
    <property type="evidence" value="ECO:0007669"/>
    <property type="project" value="TreeGrafter"/>
</dbReference>
<evidence type="ECO:0000313" key="6">
    <source>
        <dbReference type="EMBL" id="KAG5201439.1"/>
    </source>
</evidence>
<dbReference type="InterPro" id="IPR039747">
    <property type="entry name" value="RPABC4"/>
</dbReference>
<keyword evidence="4" id="KW-0539">Nucleus</keyword>
<dbReference type="Gene3D" id="2.20.28.30">
    <property type="entry name" value="RNA polymerase ii, chain L"/>
    <property type="match status" value="1"/>
</dbReference>
<protein>
    <submittedName>
        <fullName evidence="6">Uncharacterized protein</fullName>
    </submittedName>
</protein>
<keyword evidence="2" id="KW-0479">Metal-binding</keyword>
<evidence type="ECO:0000256" key="5">
    <source>
        <dbReference type="ARBA" id="ARBA00025770"/>
    </source>
</evidence>
<reference evidence="6 7" key="1">
    <citation type="submission" date="2020-12" db="EMBL/GenBank/DDBJ databases">
        <title>De novo assembly of Tibetan sheep genome.</title>
        <authorList>
            <person name="Li X."/>
        </authorList>
    </citation>
    <scope>NUCLEOTIDE SEQUENCE [LARGE SCALE GENOMIC DNA]</scope>
    <source>
        <tissue evidence="6">Heart</tissue>
    </source>
</reference>
<dbReference type="SUPFAM" id="SSF63393">
    <property type="entry name" value="RNA polymerase subunits"/>
    <property type="match status" value="1"/>
</dbReference>
<name>A0A835ZW66_SHEEP</name>
<dbReference type="Proteomes" id="UP000664991">
    <property type="component" value="Unassembled WGS sequence"/>
</dbReference>
<comment type="similarity">
    <text evidence="5">Belongs to the archaeal Rpo12/eukaryotic RPC10 RNA polymerase subunit family.</text>
</comment>
<organism evidence="6 7">
    <name type="scientific">Ovis aries</name>
    <name type="common">Sheep</name>
    <dbReference type="NCBI Taxonomy" id="9940"/>
    <lineage>
        <taxon>Eukaryota</taxon>
        <taxon>Metazoa</taxon>
        <taxon>Chordata</taxon>
        <taxon>Craniata</taxon>
        <taxon>Vertebrata</taxon>
        <taxon>Euteleostomi</taxon>
        <taxon>Mammalia</taxon>
        <taxon>Eutheria</taxon>
        <taxon>Laurasiatheria</taxon>
        <taxon>Artiodactyla</taxon>
        <taxon>Ruminantia</taxon>
        <taxon>Pecora</taxon>
        <taxon>Bovidae</taxon>
        <taxon>Caprinae</taxon>
        <taxon>Ovis</taxon>
    </lineage>
</organism>
<dbReference type="EMBL" id="JAEMGP010000013">
    <property type="protein sequence ID" value="KAG5201439.1"/>
    <property type="molecule type" value="Genomic_DNA"/>
</dbReference>
<comment type="caution">
    <text evidence="6">The sequence shown here is derived from an EMBL/GenBank/DDBJ whole genome shotgun (WGS) entry which is preliminary data.</text>
</comment>
<dbReference type="Pfam" id="PF03604">
    <property type="entry name" value="Zn_ribbon_RPAB4"/>
    <property type="match status" value="1"/>
</dbReference>
<dbReference type="InterPro" id="IPR029040">
    <property type="entry name" value="RPABC4/Spt4"/>
</dbReference>
<dbReference type="GO" id="GO:0003677">
    <property type="term" value="F:DNA binding"/>
    <property type="evidence" value="ECO:0007669"/>
    <property type="project" value="InterPro"/>
</dbReference>
<dbReference type="GO" id="GO:0005736">
    <property type="term" value="C:RNA polymerase I complex"/>
    <property type="evidence" value="ECO:0007669"/>
    <property type="project" value="TreeGrafter"/>
</dbReference>
<dbReference type="GO" id="GO:0008270">
    <property type="term" value="F:zinc ion binding"/>
    <property type="evidence" value="ECO:0007669"/>
    <property type="project" value="InterPro"/>
</dbReference>
<keyword evidence="3" id="KW-0862">Zinc</keyword>